<name>A0AAP0IR07_9MAGN</name>
<organism evidence="2 3">
    <name type="scientific">Stephania cephalantha</name>
    <dbReference type="NCBI Taxonomy" id="152367"/>
    <lineage>
        <taxon>Eukaryota</taxon>
        <taxon>Viridiplantae</taxon>
        <taxon>Streptophyta</taxon>
        <taxon>Embryophyta</taxon>
        <taxon>Tracheophyta</taxon>
        <taxon>Spermatophyta</taxon>
        <taxon>Magnoliopsida</taxon>
        <taxon>Ranunculales</taxon>
        <taxon>Menispermaceae</taxon>
        <taxon>Menispermoideae</taxon>
        <taxon>Cissampelideae</taxon>
        <taxon>Stephania</taxon>
    </lineage>
</organism>
<protein>
    <submittedName>
        <fullName evidence="2">Uncharacterized protein</fullName>
    </submittedName>
</protein>
<keyword evidence="1" id="KW-0812">Transmembrane</keyword>
<feature type="transmembrane region" description="Helical" evidence="1">
    <location>
        <begin position="137"/>
        <end position="156"/>
    </location>
</feature>
<gene>
    <name evidence="2" type="ORF">Scep_017225</name>
</gene>
<keyword evidence="3" id="KW-1185">Reference proteome</keyword>
<dbReference type="AlphaFoldDB" id="A0AAP0IR07"/>
<proteinExistence type="predicted"/>
<evidence type="ECO:0000313" key="2">
    <source>
        <dbReference type="EMBL" id="KAK9119132.1"/>
    </source>
</evidence>
<keyword evidence="1" id="KW-0472">Membrane</keyword>
<comment type="caution">
    <text evidence="2">The sequence shown here is derived from an EMBL/GenBank/DDBJ whole genome shotgun (WGS) entry which is preliminary data.</text>
</comment>
<dbReference type="EMBL" id="JBBNAG010000007">
    <property type="protein sequence ID" value="KAK9119132.1"/>
    <property type="molecule type" value="Genomic_DNA"/>
</dbReference>
<reference evidence="2 3" key="1">
    <citation type="submission" date="2024-01" db="EMBL/GenBank/DDBJ databases">
        <title>Genome assemblies of Stephania.</title>
        <authorList>
            <person name="Yang L."/>
        </authorList>
    </citation>
    <scope>NUCLEOTIDE SEQUENCE [LARGE SCALE GENOMIC DNA]</scope>
    <source>
        <strain evidence="2">JXDWG</strain>
        <tissue evidence="2">Leaf</tissue>
    </source>
</reference>
<evidence type="ECO:0000313" key="3">
    <source>
        <dbReference type="Proteomes" id="UP001419268"/>
    </source>
</evidence>
<evidence type="ECO:0000256" key="1">
    <source>
        <dbReference type="SAM" id="Phobius"/>
    </source>
</evidence>
<sequence>MRGSRGHRSTGVPALTTTLARHTRKLWDALTGDELHSFEHKHIVRACVFSVMLHLLVRYEEGYARFAVEMFVKVPSAWRPVLEDPSNLQIFFYYYAIAKPPISKEVTWLETDIFTAGLGFLMLSIGCSGLTNILSLLVLLISLLMVSILAGTLARLDRDAPHYKKSHPEQKEVHGSPVIDWQGQVVALNALEQVIKCFCIYSSS</sequence>
<keyword evidence="1" id="KW-1133">Transmembrane helix</keyword>
<accession>A0AAP0IR07</accession>
<dbReference type="Proteomes" id="UP001419268">
    <property type="component" value="Unassembled WGS sequence"/>
</dbReference>